<name>A0A8D8QPW7_9HEMI</name>
<evidence type="ECO:0000256" key="1">
    <source>
        <dbReference type="SAM" id="MobiDB-lite"/>
    </source>
</evidence>
<dbReference type="EMBL" id="HBUF01645107">
    <property type="protein sequence ID" value="CAG6785737.1"/>
    <property type="molecule type" value="Transcribed_RNA"/>
</dbReference>
<feature type="compositionally biased region" description="Basic and acidic residues" evidence="1">
    <location>
        <begin position="16"/>
        <end position="25"/>
    </location>
</feature>
<feature type="compositionally biased region" description="Polar residues" evidence="1">
    <location>
        <begin position="29"/>
        <end position="38"/>
    </location>
</feature>
<proteinExistence type="predicted"/>
<dbReference type="EMBL" id="HBUF01092636">
    <property type="protein sequence ID" value="CAG6636067.1"/>
    <property type="molecule type" value="Transcribed_RNA"/>
</dbReference>
<protein>
    <submittedName>
        <fullName evidence="2">Uncharacterized protein</fullName>
    </submittedName>
</protein>
<dbReference type="EMBL" id="HBUF01645108">
    <property type="protein sequence ID" value="CAG6785738.1"/>
    <property type="molecule type" value="Transcribed_RNA"/>
</dbReference>
<dbReference type="AlphaFoldDB" id="A0A8D8QPW7"/>
<dbReference type="EMBL" id="HBUF01092637">
    <property type="protein sequence ID" value="CAG6636068.1"/>
    <property type="molecule type" value="Transcribed_RNA"/>
</dbReference>
<evidence type="ECO:0000313" key="2">
    <source>
        <dbReference type="EMBL" id="CAG6636068.1"/>
    </source>
</evidence>
<feature type="region of interest" description="Disordered" evidence="1">
    <location>
        <begin position="16"/>
        <end position="38"/>
    </location>
</feature>
<reference evidence="2" key="1">
    <citation type="submission" date="2021-05" db="EMBL/GenBank/DDBJ databases">
        <authorList>
            <person name="Alioto T."/>
            <person name="Alioto T."/>
            <person name="Gomez Garrido J."/>
        </authorList>
    </citation>
    <scope>NUCLEOTIDE SEQUENCE</scope>
</reference>
<sequence length="101" mass="11521">MTLVQTLDMLLNKQAEKKKEEHAEQNKNYTSQNEPTFLSRPLTTVGSLQTPSGKTVFSCTCAGLIRTRIFSWQIRFKKICTFFHSLDSFPGGKKSEKSFNL</sequence>
<organism evidence="2">
    <name type="scientific">Cacopsylla melanoneura</name>
    <dbReference type="NCBI Taxonomy" id="428564"/>
    <lineage>
        <taxon>Eukaryota</taxon>
        <taxon>Metazoa</taxon>
        <taxon>Ecdysozoa</taxon>
        <taxon>Arthropoda</taxon>
        <taxon>Hexapoda</taxon>
        <taxon>Insecta</taxon>
        <taxon>Pterygota</taxon>
        <taxon>Neoptera</taxon>
        <taxon>Paraneoptera</taxon>
        <taxon>Hemiptera</taxon>
        <taxon>Sternorrhyncha</taxon>
        <taxon>Psylloidea</taxon>
        <taxon>Psyllidae</taxon>
        <taxon>Psyllinae</taxon>
        <taxon>Cacopsylla</taxon>
    </lineage>
</organism>
<accession>A0A8D8QPW7</accession>